<sequence length="476" mass="52754">MTARPTGHHSSSPQPQLPQLPHHHHHPHHHSTSSSSSWNRREVWSPAPTRETFKDVLIFEERLKQNAERYVRARSPQHDTPLQKQRRKYQAFLISLALLILHFAYKVFVLPSIYSLVHYLNVALLLVSLVTLVLFFATGMYSEKIAYAYRFVPQANRALRPLNIYLNTRKRSWITYLSLFRIAAAPPVAQPPSLASTPKYSTSPAVSPLSMSPVTSDNESSTEPSKSSSRGASRRTSVSSTSSAATIHPVTRTLPTPSSTSSLKRSGSGGRSSSIGIPLPPIPPAQNPRGELIFSSRVSPQFREGYEKYRHEWERRRIEAQALAHTAGKSGSGIAWLWTLMVRVLGMEKEMNLSKGQMGVNGMEREMRTCSEGLGVGDKEKEREPRGRRKRTFTGSSSTTSSRQVSPSRGEGVIGGGRGKGEGRGMTSVVDRGVEELEGDEKAGRARPRVSSDGLSEGEWSVVQESTQEEEKDSMN</sequence>
<feature type="compositionally biased region" description="Polar residues" evidence="11">
    <location>
        <begin position="193"/>
        <end position="215"/>
    </location>
</feature>
<evidence type="ECO:0000256" key="3">
    <source>
        <dbReference type="ARBA" id="ARBA00010998"/>
    </source>
</evidence>
<feature type="region of interest" description="Disordered" evidence="11">
    <location>
        <begin position="191"/>
        <end position="290"/>
    </location>
</feature>
<evidence type="ECO:0000256" key="9">
    <source>
        <dbReference type="ARBA" id="ARBA00023242"/>
    </source>
</evidence>
<reference evidence="14" key="1">
    <citation type="submission" date="2016-09" db="EMBL/GenBank/DDBJ databases">
        <authorList>
            <person name="Jeantristanb JTB J.-T."/>
            <person name="Ricardo R."/>
        </authorList>
    </citation>
    <scope>NUCLEOTIDE SEQUENCE [LARGE SCALE GENOMIC DNA]</scope>
</reference>
<dbReference type="GO" id="GO:0005737">
    <property type="term" value="C:cytoplasm"/>
    <property type="evidence" value="ECO:0007669"/>
    <property type="project" value="UniProtKB-SubCell"/>
</dbReference>
<dbReference type="AlphaFoldDB" id="A0A238FJI2"/>
<evidence type="ECO:0000256" key="11">
    <source>
        <dbReference type="SAM" id="MobiDB-lite"/>
    </source>
</evidence>
<feature type="compositionally biased region" description="Acidic residues" evidence="11">
    <location>
        <begin position="467"/>
        <end position="476"/>
    </location>
</feature>
<comment type="subcellular location">
    <subcellularLocation>
        <location evidence="2">Cytoplasm</location>
    </subcellularLocation>
    <subcellularLocation>
        <location evidence="1">Nucleus membrane</location>
        <topology evidence="1">Multi-pass membrane protein</topology>
    </subcellularLocation>
</comment>
<organism evidence="13 14">
    <name type="scientific">Microbotryum intermedium</name>
    <dbReference type="NCBI Taxonomy" id="269621"/>
    <lineage>
        <taxon>Eukaryota</taxon>
        <taxon>Fungi</taxon>
        <taxon>Dikarya</taxon>
        <taxon>Basidiomycota</taxon>
        <taxon>Pucciniomycotina</taxon>
        <taxon>Microbotryomycetes</taxon>
        <taxon>Microbotryales</taxon>
        <taxon>Microbotryaceae</taxon>
        <taxon>Microbotryum</taxon>
    </lineage>
</organism>
<evidence type="ECO:0000256" key="8">
    <source>
        <dbReference type="ARBA" id="ARBA00023136"/>
    </source>
</evidence>
<evidence type="ECO:0000256" key="2">
    <source>
        <dbReference type="ARBA" id="ARBA00004496"/>
    </source>
</evidence>
<evidence type="ECO:0000256" key="5">
    <source>
        <dbReference type="ARBA" id="ARBA00022692"/>
    </source>
</evidence>
<keyword evidence="8 12" id="KW-0472">Membrane</keyword>
<name>A0A238FJI2_9BASI</name>
<keyword evidence="4" id="KW-0963">Cytoplasm</keyword>
<evidence type="ECO:0000313" key="14">
    <source>
        <dbReference type="Proteomes" id="UP000198372"/>
    </source>
</evidence>
<evidence type="ECO:0000256" key="12">
    <source>
        <dbReference type="SAM" id="Phobius"/>
    </source>
</evidence>
<dbReference type="PANTHER" id="PTHR20996:SF1">
    <property type="entry name" value="NUCLEAR ENVELOPE PHOSPHATASE-REGULATORY SUBUNIT 1"/>
    <property type="match status" value="1"/>
</dbReference>
<keyword evidence="14" id="KW-1185">Reference proteome</keyword>
<dbReference type="STRING" id="269621.A0A238FJI2"/>
<protein>
    <recommendedName>
        <fullName evidence="10">Transmembrane protein 188</fullName>
    </recommendedName>
</protein>
<dbReference type="GO" id="GO:0071595">
    <property type="term" value="C:Nem1-Spo7 phosphatase complex"/>
    <property type="evidence" value="ECO:0007669"/>
    <property type="project" value="InterPro"/>
</dbReference>
<feature type="region of interest" description="Disordered" evidence="11">
    <location>
        <begin position="1"/>
        <end position="40"/>
    </location>
</feature>
<evidence type="ECO:0000256" key="7">
    <source>
        <dbReference type="ARBA" id="ARBA00023098"/>
    </source>
</evidence>
<evidence type="ECO:0000256" key="10">
    <source>
        <dbReference type="ARBA" id="ARBA00030458"/>
    </source>
</evidence>
<dbReference type="Pfam" id="PF03907">
    <property type="entry name" value="Spo7"/>
    <property type="match status" value="1"/>
</dbReference>
<dbReference type="EMBL" id="FMSP01000008">
    <property type="protein sequence ID" value="SCV72163.1"/>
    <property type="molecule type" value="Genomic_DNA"/>
</dbReference>
<evidence type="ECO:0000256" key="1">
    <source>
        <dbReference type="ARBA" id="ARBA00004232"/>
    </source>
</evidence>
<gene>
    <name evidence="13" type="ORF">BQ2448_4857</name>
</gene>
<keyword evidence="5 12" id="KW-0812">Transmembrane</keyword>
<evidence type="ECO:0000256" key="6">
    <source>
        <dbReference type="ARBA" id="ARBA00022989"/>
    </source>
</evidence>
<evidence type="ECO:0000256" key="4">
    <source>
        <dbReference type="ARBA" id="ARBA00022490"/>
    </source>
</evidence>
<dbReference type="OrthoDB" id="5599171at2759"/>
<feature type="compositionally biased region" description="Low complexity" evidence="11">
    <location>
        <begin position="8"/>
        <end position="20"/>
    </location>
</feature>
<keyword evidence="9" id="KW-0539">Nucleus</keyword>
<keyword evidence="7" id="KW-0443">Lipid metabolism</keyword>
<accession>A0A238FJI2</accession>
<proteinExistence type="inferred from homology"/>
<dbReference type="Proteomes" id="UP000198372">
    <property type="component" value="Unassembled WGS sequence"/>
</dbReference>
<dbReference type="GO" id="GO:0006629">
    <property type="term" value="P:lipid metabolic process"/>
    <property type="evidence" value="ECO:0007669"/>
    <property type="project" value="UniProtKB-KW"/>
</dbReference>
<feature type="transmembrane region" description="Helical" evidence="12">
    <location>
        <begin position="91"/>
        <end position="113"/>
    </location>
</feature>
<evidence type="ECO:0000313" key="13">
    <source>
        <dbReference type="EMBL" id="SCV72163.1"/>
    </source>
</evidence>
<keyword evidence="6 12" id="KW-1133">Transmembrane helix</keyword>
<feature type="compositionally biased region" description="Basic residues" evidence="11">
    <location>
        <begin position="21"/>
        <end position="31"/>
    </location>
</feature>
<dbReference type="InterPro" id="IPR019168">
    <property type="entry name" value="NEP1-R1"/>
</dbReference>
<feature type="region of interest" description="Disordered" evidence="11">
    <location>
        <begin position="360"/>
        <end position="476"/>
    </location>
</feature>
<dbReference type="GO" id="GO:0019888">
    <property type="term" value="F:protein phosphatase regulator activity"/>
    <property type="evidence" value="ECO:0007669"/>
    <property type="project" value="InterPro"/>
</dbReference>
<feature type="compositionally biased region" description="Low complexity" evidence="11">
    <location>
        <begin position="216"/>
        <end position="277"/>
    </location>
</feature>
<feature type="compositionally biased region" description="Low complexity" evidence="11">
    <location>
        <begin position="393"/>
        <end position="411"/>
    </location>
</feature>
<dbReference type="PANTHER" id="PTHR20996">
    <property type="entry name" value="NUCLEAR ENVELOPE PHOSPHATASE-REGULATORY SUBUNIT 1"/>
    <property type="match status" value="1"/>
</dbReference>
<feature type="compositionally biased region" description="Basic and acidic residues" evidence="11">
    <location>
        <begin position="432"/>
        <end position="444"/>
    </location>
</feature>
<dbReference type="InterPro" id="IPR005605">
    <property type="entry name" value="Spo7"/>
</dbReference>
<comment type="similarity">
    <text evidence="3">Belongs to the CNEP1R1 family.</text>
</comment>
<feature type="transmembrane region" description="Helical" evidence="12">
    <location>
        <begin position="119"/>
        <end position="141"/>
    </location>
</feature>
<dbReference type="GO" id="GO:0031965">
    <property type="term" value="C:nuclear membrane"/>
    <property type="evidence" value="ECO:0007669"/>
    <property type="project" value="UniProtKB-SubCell"/>
</dbReference>